<dbReference type="InterPro" id="IPR038770">
    <property type="entry name" value="Na+/solute_symporter_sf"/>
</dbReference>
<dbReference type="Gene3D" id="3.30.40.10">
    <property type="entry name" value="Zinc/RING finger domain, C3HC4 (zinc finger)"/>
    <property type="match status" value="1"/>
</dbReference>
<dbReference type="GO" id="GO:0008270">
    <property type="term" value="F:zinc ion binding"/>
    <property type="evidence" value="ECO:0007669"/>
    <property type="project" value="InterPro"/>
</dbReference>
<dbReference type="AlphaFoldDB" id="A0A941D5Z3"/>
<evidence type="ECO:0000256" key="1">
    <source>
        <dbReference type="ARBA" id="ARBA00004141"/>
    </source>
</evidence>
<feature type="domain" description="RCK N-terminal" evidence="9">
    <location>
        <begin position="415"/>
        <end position="530"/>
    </location>
</feature>
<evidence type="ECO:0000313" key="10">
    <source>
        <dbReference type="EMBL" id="MBR7742734.1"/>
    </source>
</evidence>
<dbReference type="Gene3D" id="1.20.1530.20">
    <property type="match status" value="1"/>
</dbReference>
<dbReference type="Pfam" id="PF02148">
    <property type="entry name" value="zf-UBP"/>
    <property type="match status" value="1"/>
</dbReference>
<dbReference type="Proteomes" id="UP000677016">
    <property type="component" value="Unassembled WGS sequence"/>
</dbReference>
<dbReference type="Gene3D" id="3.40.50.720">
    <property type="entry name" value="NAD(P)-binding Rossmann-like Domain"/>
    <property type="match status" value="1"/>
</dbReference>
<feature type="transmembrane region" description="Helical" evidence="7">
    <location>
        <begin position="64"/>
        <end position="83"/>
    </location>
</feature>
<dbReference type="GO" id="GO:1902600">
    <property type="term" value="P:proton transmembrane transport"/>
    <property type="evidence" value="ECO:0007669"/>
    <property type="project" value="InterPro"/>
</dbReference>
<feature type="transmembrane region" description="Helical" evidence="7">
    <location>
        <begin position="154"/>
        <end position="175"/>
    </location>
</feature>
<feature type="transmembrane region" description="Helical" evidence="7">
    <location>
        <begin position="212"/>
        <end position="232"/>
    </location>
</feature>
<evidence type="ECO:0000313" key="11">
    <source>
        <dbReference type="Proteomes" id="UP000677016"/>
    </source>
</evidence>
<keyword evidence="3" id="KW-0813">Transport</keyword>
<evidence type="ECO:0000256" key="4">
    <source>
        <dbReference type="ARBA" id="ARBA00022692"/>
    </source>
</evidence>
<comment type="subcellular location">
    <subcellularLocation>
        <location evidence="1">Membrane</location>
        <topology evidence="1">Multi-pass membrane protein</topology>
    </subcellularLocation>
</comment>
<feature type="transmembrane region" description="Helical" evidence="7">
    <location>
        <begin position="38"/>
        <end position="58"/>
    </location>
</feature>
<evidence type="ECO:0000256" key="6">
    <source>
        <dbReference type="ARBA" id="ARBA00023136"/>
    </source>
</evidence>
<keyword evidence="4 7" id="KW-0812">Transmembrane</keyword>
<evidence type="ECO:0000259" key="9">
    <source>
        <dbReference type="PROSITE" id="PS51201"/>
    </source>
</evidence>
<feature type="transmembrane region" description="Helical" evidence="7">
    <location>
        <begin position="238"/>
        <end position="259"/>
    </location>
</feature>
<protein>
    <submittedName>
        <fullName evidence="10">Cation:proton antiporter</fullName>
    </submittedName>
</protein>
<feature type="domain" description="UBP-type" evidence="8">
    <location>
        <begin position="580"/>
        <end position="667"/>
    </location>
</feature>
<evidence type="ECO:0000256" key="7">
    <source>
        <dbReference type="SAM" id="Phobius"/>
    </source>
</evidence>
<dbReference type="SUPFAM" id="SSF51735">
    <property type="entry name" value="NAD(P)-binding Rossmann-fold domains"/>
    <property type="match status" value="1"/>
</dbReference>
<dbReference type="RefSeq" id="WP_211601881.1">
    <property type="nucleotide sequence ID" value="NZ_JAGSNF010000004.1"/>
</dbReference>
<comment type="caution">
    <text evidence="10">The sequence shown here is derived from an EMBL/GenBank/DDBJ whole genome shotgun (WGS) entry which is preliminary data.</text>
</comment>
<accession>A0A941D5Z3</accession>
<evidence type="ECO:0000256" key="3">
    <source>
        <dbReference type="ARBA" id="ARBA00022448"/>
    </source>
</evidence>
<gene>
    <name evidence="10" type="ORF">KC207_05450</name>
</gene>
<dbReference type="PANTHER" id="PTHR42751:SF3">
    <property type="entry name" value="SODIUM_GLUTAMATE SYMPORTER"/>
    <property type="match status" value="1"/>
</dbReference>
<dbReference type="Pfam" id="PF00999">
    <property type="entry name" value="Na_H_Exchanger"/>
    <property type="match status" value="1"/>
</dbReference>
<proteinExistence type="inferred from homology"/>
<comment type="similarity">
    <text evidence="2">Belongs to the monovalent cation:proton antiporter 2 (CPA2) transporter (TC 2.A.37) family.</text>
</comment>
<dbReference type="EMBL" id="JAGSNF010000004">
    <property type="protein sequence ID" value="MBR7742734.1"/>
    <property type="molecule type" value="Genomic_DNA"/>
</dbReference>
<feature type="transmembrane region" description="Helical" evidence="7">
    <location>
        <begin position="12"/>
        <end position="31"/>
    </location>
</feature>
<dbReference type="InterPro" id="IPR006153">
    <property type="entry name" value="Cation/H_exchanger_TM"/>
</dbReference>
<dbReference type="Pfam" id="PF02254">
    <property type="entry name" value="TrkA_N"/>
    <property type="match status" value="1"/>
</dbReference>
<organism evidence="10 11">
    <name type="scientific">Phycicoccus avicenniae</name>
    <dbReference type="NCBI Taxonomy" id="2828860"/>
    <lineage>
        <taxon>Bacteria</taxon>
        <taxon>Bacillati</taxon>
        <taxon>Actinomycetota</taxon>
        <taxon>Actinomycetes</taxon>
        <taxon>Micrococcales</taxon>
        <taxon>Intrasporangiaceae</taxon>
        <taxon>Phycicoccus</taxon>
    </lineage>
</organism>
<keyword evidence="11" id="KW-1185">Reference proteome</keyword>
<dbReference type="InterPro" id="IPR036291">
    <property type="entry name" value="NAD(P)-bd_dom_sf"/>
</dbReference>
<dbReference type="GO" id="GO:0015297">
    <property type="term" value="F:antiporter activity"/>
    <property type="evidence" value="ECO:0007669"/>
    <property type="project" value="InterPro"/>
</dbReference>
<name>A0A941D5Z3_9MICO</name>
<feature type="transmembrane region" description="Helical" evidence="7">
    <location>
        <begin position="271"/>
        <end position="295"/>
    </location>
</feature>
<dbReference type="SUPFAM" id="SSF57850">
    <property type="entry name" value="RING/U-box"/>
    <property type="match status" value="1"/>
</dbReference>
<dbReference type="GO" id="GO:0016020">
    <property type="term" value="C:membrane"/>
    <property type="evidence" value="ECO:0007669"/>
    <property type="project" value="UniProtKB-SubCell"/>
</dbReference>
<dbReference type="InterPro" id="IPR003148">
    <property type="entry name" value="RCK_N"/>
</dbReference>
<feature type="transmembrane region" description="Helical" evidence="7">
    <location>
        <begin position="122"/>
        <end position="142"/>
    </location>
</feature>
<evidence type="ECO:0000259" key="8">
    <source>
        <dbReference type="PROSITE" id="PS50271"/>
    </source>
</evidence>
<keyword evidence="5 7" id="KW-1133">Transmembrane helix</keyword>
<evidence type="ECO:0000256" key="5">
    <source>
        <dbReference type="ARBA" id="ARBA00022989"/>
    </source>
</evidence>
<dbReference type="PROSITE" id="PS51201">
    <property type="entry name" value="RCK_N"/>
    <property type="match status" value="1"/>
</dbReference>
<feature type="transmembrane region" description="Helical" evidence="7">
    <location>
        <begin position="367"/>
        <end position="387"/>
    </location>
</feature>
<feature type="transmembrane region" description="Helical" evidence="7">
    <location>
        <begin position="334"/>
        <end position="355"/>
    </location>
</feature>
<reference evidence="10" key="1">
    <citation type="submission" date="2021-04" db="EMBL/GenBank/DDBJ databases">
        <title>Phycicoccus avicenniae sp. nov., a novel endophytic actinomycetes isolated from branch of Avicennia mariana.</title>
        <authorList>
            <person name="Tuo L."/>
        </authorList>
    </citation>
    <scope>NUCLEOTIDE SEQUENCE</scope>
    <source>
        <strain evidence="10">BSK3Z-2</strain>
    </source>
</reference>
<dbReference type="GO" id="GO:0006813">
    <property type="term" value="P:potassium ion transport"/>
    <property type="evidence" value="ECO:0007669"/>
    <property type="project" value="InterPro"/>
</dbReference>
<dbReference type="InterPro" id="IPR001607">
    <property type="entry name" value="Znf_UBP"/>
</dbReference>
<dbReference type="PANTHER" id="PTHR42751">
    <property type="entry name" value="SODIUM/HYDROGEN EXCHANGER FAMILY/TRKA DOMAIN PROTEIN"/>
    <property type="match status" value="1"/>
</dbReference>
<feature type="transmembrane region" description="Helical" evidence="7">
    <location>
        <begin position="187"/>
        <end position="205"/>
    </location>
</feature>
<dbReference type="PROSITE" id="PS50271">
    <property type="entry name" value="ZF_UBP"/>
    <property type="match status" value="1"/>
</dbReference>
<evidence type="ECO:0000256" key="2">
    <source>
        <dbReference type="ARBA" id="ARBA00005551"/>
    </source>
</evidence>
<dbReference type="InterPro" id="IPR013083">
    <property type="entry name" value="Znf_RING/FYVE/PHD"/>
</dbReference>
<feature type="transmembrane region" description="Helical" evidence="7">
    <location>
        <begin position="301"/>
        <end position="322"/>
    </location>
</feature>
<keyword evidence="6 7" id="KW-0472">Membrane</keyword>
<feature type="transmembrane region" description="Helical" evidence="7">
    <location>
        <begin position="92"/>
        <end position="116"/>
    </location>
</feature>
<sequence length="667" mass="69383">MFVMAGPEVPAYLAPTAGLVVAAAVVGYLSVRLRVVSIVGFLLAGVIIGPAQLGLVASTEMVDAAAEVGVILLLFTIGIEFSLERLARVWRWIVLGGGGQVLLATGVTVALVLLAGGDWRTGLFTGFLVALSSTAIVLTILGERGQTNTVRGRLALAVLIFQDLAVVAMVVLVPLLSADASGGGGALVRALLTAVAVVAVVLVVARRVMPRVLDRVAALCSPEVFLLAVIAICLGTAYLTALAGVSVSLGAFLAGLVVSESRQSTQALSEVLPLKIIFSAVFFVSVGMLLDVGFLLGNLGLVLGLAVLVLLLKAATTTLALLPTGVGWRQSLAAALLVGQVGEFSFVLLTVGQGAGLSPAGLGDDGYQALVATTVLLMVATPLLAVAGDRVLARTPVDTPEDETGLAPVEDGEWSDHVVLLGWGEDTIELGRDLRARGVQAVMTTLNPEGLAAAERIGLPVVSGDSLRQGVLEAVAVSKAQLVVIAEDEPEQVARIATVVRDLTGAPVVVRAHGIADLVELQTAGVDHVVDPRAVSRGRLFQAVQDRLSMPRPKVPQPGRGSMTWVDTTRLVFVPVPEDAGCAHSSASVPVLPRTEGCAECLREGMDWVHLRLCTQCGHVGCCDSSPGKHARAHHDQKGHPIMTSLEPGEHWAYCFVDDVTFEGPQR</sequence>